<gene>
    <name evidence="2" type="ORF">E0H45_03150</name>
</gene>
<dbReference type="RefSeq" id="WP_131334750.1">
    <property type="nucleotide sequence ID" value="NZ_SJJZ01000001.1"/>
</dbReference>
<feature type="compositionally biased region" description="Basic and acidic residues" evidence="1">
    <location>
        <begin position="199"/>
        <end position="208"/>
    </location>
</feature>
<dbReference type="EMBL" id="SJJZ01000001">
    <property type="protein sequence ID" value="TCC10336.1"/>
    <property type="molecule type" value="Genomic_DNA"/>
</dbReference>
<feature type="region of interest" description="Disordered" evidence="1">
    <location>
        <begin position="174"/>
        <end position="208"/>
    </location>
</feature>
<dbReference type="OrthoDB" id="3831401at2"/>
<sequence length="208" mass="22565">MFSYPTPDEVLAGLGDKVVGGLANAVVAVAADLVEYRRIAPHFVSRHSERGLANWIHDQMWSHVLRELDSIPNVSFVDKEPTRDVYVGLDYRLRVKRHSPTGAIRSYPTQEALSFVTQQPDLLSEDGAGIVNLCVGYEWDAGSRTIGGPVMSLRDGSFDEVIWVIDVSAGSGGEGTVRPMFPTGAPKPPTIGGTPNQETNKEEGSKES</sequence>
<protein>
    <submittedName>
        <fullName evidence="2">Uncharacterized protein</fullName>
    </submittedName>
</protein>
<accession>A0A4V2M015</accession>
<dbReference type="Proteomes" id="UP000292346">
    <property type="component" value="Unassembled WGS sequence"/>
</dbReference>
<dbReference type="AlphaFoldDB" id="A0A4V2M015"/>
<organism evidence="2 3">
    <name type="scientific">Kribbella soli</name>
    <dbReference type="NCBI Taxonomy" id="1124743"/>
    <lineage>
        <taxon>Bacteria</taxon>
        <taxon>Bacillati</taxon>
        <taxon>Actinomycetota</taxon>
        <taxon>Actinomycetes</taxon>
        <taxon>Propionibacteriales</taxon>
        <taxon>Kribbellaceae</taxon>
        <taxon>Kribbella</taxon>
    </lineage>
</organism>
<keyword evidence="3" id="KW-1185">Reference proteome</keyword>
<reference evidence="2 3" key="1">
    <citation type="submission" date="2019-02" db="EMBL/GenBank/DDBJ databases">
        <title>Kribbella capetownensis sp. nov. and Kribbella speibonae sp. nov., isolated from soil.</title>
        <authorList>
            <person name="Curtis S.M."/>
            <person name="Norton I."/>
            <person name="Everest G.J."/>
            <person name="Meyers P.R."/>
        </authorList>
    </citation>
    <scope>NUCLEOTIDE SEQUENCE [LARGE SCALE GENOMIC DNA]</scope>
    <source>
        <strain evidence="2 3">KCTC 29219</strain>
    </source>
</reference>
<comment type="caution">
    <text evidence="2">The sequence shown here is derived from an EMBL/GenBank/DDBJ whole genome shotgun (WGS) entry which is preliminary data.</text>
</comment>
<evidence type="ECO:0000313" key="3">
    <source>
        <dbReference type="Proteomes" id="UP000292346"/>
    </source>
</evidence>
<evidence type="ECO:0000313" key="2">
    <source>
        <dbReference type="EMBL" id="TCC10336.1"/>
    </source>
</evidence>
<evidence type="ECO:0000256" key="1">
    <source>
        <dbReference type="SAM" id="MobiDB-lite"/>
    </source>
</evidence>
<proteinExistence type="predicted"/>
<name>A0A4V2M015_9ACTN</name>